<dbReference type="InterPro" id="IPR012336">
    <property type="entry name" value="Thioredoxin-like_fold"/>
</dbReference>
<feature type="region of interest" description="Disordered" evidence="1">
    <location>
        <begin position="128"/>
        <end position="148"/>
    </location>
</feature>
<protein>
    <recommendedName>
        <fullName evidence="2">Thioredoxin-like fold domain-containing protein</fullName>
    </recommendedName>
</protein>
<dbReference type="Gene3D" id="3.40.30.10">
    <property type="entry name" value="Glutaredoxin"/>
    <property type="match status" value="1"/>
</dbReference>
<dbReference type="OrthoDB" id="9780340at2"/>
<dbReference type="AlphaFoldDB" id="A0A2S4RXS2"/>
<dbReference type="EMBL" id="PQLX01000004">
    <property type="protein sequence ID" value="POU65282.1"/>
    <property type="molecule type" value="Genomic_DNA"/>
</dbReference>
<proteinExistence type="predicted"/>
<evidence type="ECO:0000256" key="1">
    <source>
        <dbReference type="SAM" id="MobiDB-lite"/>
    </source>
</evidence>
<reference evidence="3 4" key="1">
    <citation type="submission" date="2018-01" db="EMBL/GenBank/DDBJ databases">
        <title>Complete genome sequences of 14 Citrobacter spp. isolated from plant in Canada.</title>
        <authorList>
            <person name="Bhandare S.G."/>
            <person name="Colavecchio A."/>
            <person name="Jeukens J."/>
            <person name="Emond-Rheault J.-G."/>
            <person name="Freschi L."/>
            <person name="Hamel J."/>
            <person name="Kukavica-Ibrulj I."/>
            <person name="Levesque R."/>
            <person name="Goodridge L."/>
        </authorList>
    </citation>
    <scope>NUCLEOTIDE SEQUENCE [LARGE SCALE GENOMIC DNA]</scope>
    <source>
        <strain evidence="3 4">S1285</strain>
    </source>
</reference>
<evidence type="ECO:0000259" key="2">
    <source>
        <dbReference type="Pfam" id="PF13462"/>
    </source>
</evidence>
<evidence type="ECO:0000313" key="3">
    <source>
        <dbReference type="EMBL" id="POU65282.1"/>
    </source>
</evidence>
<feature type="region of interest" description="Disordered" evidence="1">
    <location>
        <begin position="76"/>
        <end position="106"/>
    </location>
</feature>
<feature type="domain" description="Thioredoxin-like fold" evidence="2">
    <location>
        <begin position="239"/>
        <end position="379"/>
    </location>
</feature>
<dbReference type="InterPro" id="IPR036249">
    <property type="entry name" value="Thioredoxin-like_sf"/>
</dbReference>
<evidence type="ECO:0000313" key="4">
    <source>
        <dbReference type="Proteomes" id="UP000237003"/>
    </source>
</evidence>
<accession>A0A2S4RXS2</accession>
<dbReference type="SUPFAM" id="SSF52833">
    <property type="entry name" value="Thioredoxin-like"/>
    <property type="match status" value="1"/>
</dbReference>
<sequence length="424" mass="45142">MLLRRTDLMSSGLNKLKYVLMLWPVLSIGTIFAETGPQPVAVYSNDVTTKTATDSPAEAHKEASEIAPVIEAASAPEVKTDPVVSGEKPSSDTAAPAISEADKPVASAATKADVTAKGSSPVAAVSENTLTAPVNSPAPAVNKVKNDTGTLSFDALPDKKLAVTSEKTPVAENAPQTAAFTPAQEKRIGEIAAEYFLAHPDLLVQVGQKLTQQREEENYRMQVKAAIVHQSQLTDEGKETPVFGSETAPVSVTVFSDYQCTPCSRLSSELMYAMNGSPEARFWFREWPVMATRWPASLKAAQTGLQIWQRKGIQAYMTYRKAVFATGHTEGDLTTQDIRRAATQAGSSALVASGEALDTMSRTDELAQQIGLDTPPVIVVMPVTGATPENTTVITGMTTAENIRAAIVLANGQAARPSHNAMQK</sequence>
<organism evidence="3 4">
    <name type="scientific">Citrobacter amalonaticus</name>
    <dbReference type="NCBI Taxonomy" id="35703"/>
    <lineage>
        <taxon>Bacteria</taxon>
        <taxon>Pseudomonadati</taxon>
        <taxon>Pseudomonadota</taxon>
        <taxon>Gammaproteobacteria</taxon>
        <taxon>Enterobacterales</taxon>
        <taxon>Enterobacteriaceae</taxon>
        <taxon>Citrobacter</taxon>
    </lineage>
</organism>
<comment type="caution">
    <text evidence="3">The sequence shown here is derived from an EMBL/GenBank/DDBJ whole genome shotgun (WGS) entry which is preliminary data.</text>
</comment>
<gene>
    <name evidence="3" type="ORF">C3430_13935</name>
</gene>
<name>A0A2S4RXS2_CITAM</name>
<dbReference type="Pfam" id="PF13462">
    <property type="entry name" value="Thioredoxin_4"/>
    <property type="match status" value="1"/>
</dbReference>
<dbReference type="Proteomes" id="UP000237003">
    <property type="component" value="Unassembled WGS sequence"/>
</dbReference>